<evidence type="ECO:0000259" key="4">
    <source>
        <dbReference type="PROSITE" id="PS50110"/>
    </source>
</evidence>
<evidence type="ECO:0000256" key="2">
    <source>
        <dbReference type="PROSITE-ProRule" id="PRU00169"/>
    </source>
</evidence>
<reference evidence="7" key="1">
    <citation type="journal article" date="2016" name="Front. Microbiol.">
        <title>Molecular Keys to the Janthinobacterium and Duganella spp. Interaction with the Plant Pathogen Fusarium graminearum.</title>
        <authorList>
            <person name="Haack F.S."/>
            <person name="Poehlein A."/>
            <person name="Kroger C."/>
            <person name="Voigt C.A."/>
            <person name="Piepenbring M."/>
            <person name="Bode H.B."/>
            <person name="Daniel R."/>
            <person name="Schafer W."/>
            <person name="Streit W.R."/>
        </authorList>
    </citation>
    <scope>NUCLEOTIDE SEQUENCE [LARGE SCALE GENOMIC DNA]</scope>
    <source>
        <strain evidence="7">T54</strain>
    </source>
</reference>
<dbReference type="GO" id="GO:0000156">
    <property type="term" value="F:phosphorelay response regulator activity"/>
    <property type="evidence" value="ECO:0007669"/>
    <property type="project" value="TreeGrafter"/>
</dbReference>
<dbReference type="SMART" id="SM00862">
    <property type="entry name" value="Trans_reg_C"/>
    <property type="match status" value="1"/>
</dbReference>
<name>A0A1E7WLG5_9BURK</name>
<dbReference type="SUPFAM" id="SSF52172">
    <property type="entry name" value="CheY-like"/>
    <property type="match status" value="1"/>
</dbReference>
<dbReference type="PANTHER" id="PTHR48111">
    <property type="entry name" value="REGULATOR OF RPOS"/>
    <property type="match status" value="1"/>
</dbReference>
<dbReference type="GO" id="GO:0005829">
    <property type="term" value="C:cytosol"/>
    <property type="evidence" value="ECO:0007669"/>
    <property type="project" value="TreeGrafter"/>
</dbReference>
<dbReference type="InterPro" id="IPR001867">
    <property type="entry name" value="OmpR/PhoB-type_DNA-bd"/>
</dbReference>
<dbReference type="PROSITE" id="PS51755">
    <property type="entry name" value="OMPR_PHOB"/>
    <property type="match status" value="1"/>
</dbReference>
<dbReference type="InterPro" id="IPR039420">
    <property type="entry name" value="WalR-like"/>
</dbReference>
<dbReference type="AlphaFoldDB" id="A0A1E7WLG5"/>
<keyword evidence="2" id="KW-0597">Phosphoprotein</keyword>
<dbReference type="Gene3D" id="1.10.10.10">
    <property type="entry name" value="Winged helix-like DNA-binding domain superfamily/Winged helix DNA-binding domain"/>
    <property type="match status" value="1"/>
</dbReference>
<dbReference type="Gene3D" id="6.10.250.690">
    <property type="match status" value="1"/>
</dbReference>
<dbReference type="EMBL" id="LROM01000086">
    <property type="protein sequence ID" value="OEZ99840.1"/>
    <property type="molecule type" value="Genomic_DNA"/>
</dbReference>
<dbReference type="GO" id="GO:0000976">
    <property type="term" value="F:transcription cis-regulatory region binding"/>
    <property type="evidence" value="ECO:0007669"/>
    <property type="project" value="TreeGrafter"/>
</dbReference>
<feature type="domain" description="OmpR/PhoB-type" evidence="5">
    <location>
        <begin position="164"/>
        <end position="265"/>
    </location>
</feature>
<organism evidence="6 7">
    <name type="scientific">Duganella phyllosphaerae</name>
    <dbReference type="NCBI Taxonomy" id="762836"/>
    <lineage>
        <taxon>Bacteria</taxon>
        <taxon>Pseudomonadati</taxon>
        <taxon>Pseudomonadota</taxon>
        <taxon>Betaproteobacteria</taxon>
        <taxon>Burkholderiales</taxon>
        <taxon>Oxalobacteraceae</taxon>
        <taxon>Telluria group</taxon>
        <taxon>Duganella</taxon>
    </lineage>
</organism>
<dbReference type="PANTHER" id="PTHR48111:SF59">
    <property type="entry name" value="TRANSCRIPTIONAL REGULATORY PROTEIN BAER"/>
    <property type="match status" value="1"/>
</dbReference>
<keyword evidence="1 3" id="KW-0238">DNA-binding</keyword>
<evidence type="ECO:0000313" key="7">
    <source>
        <dbReference type="Proteomes" id="UP000175989"/>
    </source>
</evidence>
<dbReference type="PROSITE" id="PS50110">
    <property type="entry name" value="RESPONSE_REGULATORY"/>
    <property type="match status" value="1"/>
</dbReference>
<dbReference type="GO" id="GO:0006355">
    <property type="term" value="P:regulation of DNA-templated transcription"/>
    <property type="evidence" value="ECO:0007669"/>
    <property type="project" value="InterPro"/>
</dbReference>
<keyword evidence="7" id="KW-1185">Reference proteome</keyword>
<comment type="caution">
    <text evidence="6">The sequence shown here is derived from an EMBL/GenBank/DDBJ whole genome shotgun (WGS) entry which is preliminary data.</text>
</comment>
<dbReference type="SMART" id="SM00448">
    <property type="entry name" value="REC"/>
    <property type="match status" value="1"/>
</dbReference>
<feature type="DNA-binding region" description="OmpR/PhoB-type" evidence="3">
    <location>
        <begin position="164"/>
        <end position="265"/>
    </location>
</feature>
<dbReference type="SUPFAM" id="SSF46894">
    <property type="entry name" value="C-terminal effector domain of the bipartite response regulators"/>
    <property type="match status" value="1"/>
</dbReference>
<dbReference type="GO" id="GO:0032993">
    <property type="term" value="C:protein-DNA complex"/>
    <property type="evidence" value="ECO:0007669"/>
    <property type="project" value="TreeGrafter"/>
</dbReference>
<dbReference type="InterPro" id="IPR011006">
    <property type="entry name" value="CheY-like_superfamily"/>
</dbReference>
<feature type="modified residue" description="4-aspartylphosphate" evidence="2">
    <location>
        <position position="89"/>
    </location>
</feature>
<dbReference type="Pfam" id="PF00072">
    <property type="entry name" value="Response_reg"/>
    <property type="match status" value="1"/>
</dbReference>
<dbReference type="Pfam" id="PF00486">
    <property type="entry name" value="Trans_reg_C"/>
    <property type="match status" value="1"/>
</dbReference>
<dbReference type="Proteomes" id="UP000175989">
    <property type="component" value="Unassembled WGS sequence"/>
</dbReference>
<evidence type="ECO:0000313" key="6">
    <source>
        <dbReference type="EMBL" id="OEZ99840.1"/>
    </source>
</evidence>
<dbReference type="PATRIC" id="fig|762836.4.peg.2620"/>
<dbReference type="CDD" id="cd00383">
    <property type="entry name" value="trans_reg_C"/>
    <property type="match status" value="1"/>
</dbReference>
<feature type="domain" description="Response regulatory" evidence="4">
    <location>
        <begin position="40"/>
        <end position="153"/>
    </location>
</feature>
<dbReference type="InterPro" id="IPR001789">
    <property type="entry name" value="Sig_transdc_resp-reg_receiver"/>
</dbReference>
<proteinExistence type="predicted"/>
<evidence type="ECO:0000259" key="5">
    <source>
        <dbReference type="PROSITE" id="PS51755"/>
    </source>
</evidence>
<dbReference type="InterPro" id="IPR036388">
    <property type="entry name" value="WH-like_DNA-bd_sf"/>
</dbReference>
<dbReference type="InterPro" id="IPR016032">
    <property type="entry name" value="Sig_transdc_resp-reg_C-effctor"/>
</dbReference>
<dbReference type="Gene3D" id="3.40.50.2300">
    <property type="match status" value="1"/>
</dbReference>
<dbReference type="CDD" id="cd17574">
    <property type="entry name" value="REC_OmpR"/>
    <property type="match status" value="1"/>
</dbReference>
<evidence type="ECO:0000256" key="3">
    <source>
        <dbReference type="PROSITE-ProRule" id="PRU01091"/>
    </source>
</evidence>
<evidence type="ECO:0000256" key="1">
    <source>
        <dbReference type="ARBA" id="ARBA00023125"/>
    </source>
</evidence>
<accession>A0A1E7WLG5</accession>
<gene>
    <name evidence="6" type="primary">phoP_4</name>
    <name evidence="6" type="ORF">DUPY_25440</name>
</gene>
<sequence length="267" mass="28889">MEAIDIFSALANARPAALSCKPMHKPPDNMEAHTESHQALVLVAEDETEIAQILLAYLARSGLRVAHAADGQAALDMHLALKPDLVLLDVMMPRHDGWAVLSELRRRGHTAVIMLTAMDQDIDKLTGLRIGADDYIVKPFNAAEVVARTLAVLRRTRQGGAQPHRLLRAEGIEVDLEHYEAAVCGAAGRQLLALTITEFRLLAHMARAPKRVFTRAELLAACLPEGETLERTVDSHLSKLRKKVEGAGGAGLLESVRGVGYRLGGGA</sequence>
<protein>
    <submittedName>
        <fullName evidence="6">Alkaline phosphatase synthesis transcriptional regulatory protein PhoP</fullName>
    </submittedName>
</protein>